<proteinExistence type="predicted"/>
<dbReference type="WBParaSite" id="ES5_v2.g19461.t1">
    <property type="protein sequence ID" value="ES5_v2.g19461.t1"/>
    <property type="gene ID" value="ES5_v2.g19461"/>
</dbReference>
<organism evidence="1 2">
    <name type="scientific">Panagrolaimus sp. ES5</name>
    <dbReference type="NCBI Taxonomy" id="591445"/>
    <lineage>
        <taxon>Eukaryota</taxon>
        <taxon>Metazoa</taxon>
        <taxon>Ecdysozoa</taxon>
        <taxon>Nematoda</taxon>
        <taxon>Chromadorea</taxon>
        <taxon>Rhabditida</taxon>
        <taxon>Tylenchina</taxon>
        <taxon>Panagrolaimomorpha</taxon>
        <taxon>Panagrolaimoidea</taxon>
        <taxon>Panagrolaimidae</taxon>
        <taxon>Panagrolaimus</taxon>
    </lineage>
</organism>
<dbReference type="Proteomes" id="UP000887579">
    <property type="component" value="Unplaced"/>
</dbReference>
<sequence>MIGFLIVFGAASIAFPFKHGDDGMIQVDEKTGVPKSRQSRAKPNLLKAKIHLNEFQTTFYGFFNDVGNGVMHALDESHKKELVKYIENRSRNHFFEIKKEGIVKAEAEYALIVAEKDHHQSGHSLILQYGRFNSTCFNENGFCTIGEMNGHETKNKIKYLNYHNYTSFDDLLGESEGLSRDFLILIVEIDQEEHEGWNFDGIDRTKFFIHGELQRYLKDSTKAAAFVGNFGHDDNPWIKRIVKAEAEYALIVAEKDHHQSGHSLILQYGKFNSTCFNENGFCTIGEMNGHETKNKIKYMNYHNYTSFDDLLGESEGLSRDFLILIVEIDQEEHEGWNFDGIDRTKFFIHGELQRYLKDSTKAAAFVGNFGHEDNPWIKSIRKRLNIQPVEFNIDYQKSYSFCNNNEWLPKTVPSPNSQNQCNKNQRSIDSNCTKMSNGVIVAKEINSFCFPGINEIFHPFYSWFITATSSTLLAFNEPPSMLTKYLKTKPNNSFIELKHRCENQNDPTPAAAIHLNKTFMLIIEMKPAGNKNPKILTFVDFSAAKFNENGIFTFGIFDGKEKYNGAIVADLPYNKFMESQPIGISDFFCILMVKMNQNISLNALKNLTKSSNFMDNHLMDKIAVNTFDTVCLHKNISENVPFLKVIAAYSQLKIVEIDSFIFDKSINVVFDHLVYSKPTPAEDLFQMVSRNQKSIC</sequence>
<name>A0AC34FQR0_9BILA</name>
<accession>A0AC34FQR0</accession>
<protein>
    <submittedName>
        <fullName evidence="2">Uncharacterized protein</fullName>
    </submittedName>
</protein>
<reference evidence="2" key="1">
    <citation type="submission" date="2022-11" db="UniProtKB">
        <authorList>
            <consortium name="WormBaseParasite"/>
        </authorList>
    </citation>
    <scope>IDENTIFICATION</scope>
</reference>
<evidence type="ECO:0000313" key="2">
    <source>
        <dbReference type="WBParaSite" id="ES5_v2.g19461.t1"/>
    </source>
</evidence>
<evidence type="ECO:0000313" key="1">
    <source>
        <dbReference type="Proteomes" id="UP000887579"/>
    </source>
</evidence>